<dbReference type="EMBL" id="CCKQ01019049">
    <property type="protein sequence ID" value="CDW91060.1"/>
    <property type="molecule type" value="Genomic_DNA"/>
</dbReference>
<sequence>MTSILPNKSGTQSREVYSNKISSPYINAKIQVASHRRQHSNENKPNYLQGISQKNGLTGSKVGRTSRSYHFQKDTTIFRQNGNFSNSYQLMKNLQYYKENTQEIDVNLKNLLIIKKPGNNNEDSKYNLSFDNSGISKKIASKGQFHTKTFADQSTSCAQDIQLNNFFYHTKLNEPLKMDSVMEVLPQKEQSTETKLANQTLVAALMNDTYPKRKFESPIKNIYQRNDTDRSSKSPQSNRQKQSPLVDLLKSKYVQNHQNNSNSKYNYGEGSRRVITNELSPKLNKSLQSISINLKNTKSIIQNLNQDISDRTTQLYTLNQISDQMQNSYDDSNYIGVQNDASQKFYYSQQNYPKSQIVKNSQADLQQMLPFQNVDQNSNKIDIRLLMQKLQEKRKRLVVNSSTRVMTSRQSNRFNLYANDRLTQIQNHYSNYPSSINKDQGNQISSVSLQIKRQEIKRKDYLPSFLQKLNGNLDSNSNNQLSFYSGTGAPAYYKNMSALDQQKLLQNNENEQRMVVIRKSVFIKNTYEGERNNNNSSIIGGNGNYGAQSRTMLSTDRSQDDTFENRMQRLGSGMSVNESAMSHISPGKHLRNSTQQ</sequence>
<dbReference type="AlphaFoldDB" id="A0A078B963"/>
<accession>A0A078B963</accession>
<feature type="region of interest" description="Disordered" evidence="1">
    <location>
        <begin position="216"/>
        <end position="245"/>
    </location>
</feature>
<feature type="compositionally biased region" description="Polar residues" evidence="1">
    <location>
        <begin position="43"/>
        <end position="59"/>
    </location>
</feature>
<feature type="compositionally biased region" description="Polar residues" evidence="1">
    <location>
        <begin position="545"/>
        <end position="556"/>
    </location>
</feature>
<proteinExistence type="predicted"/>
<gene>
    <name evidence="2" type="primary">Contig4160.g4443</name>
    <name evidence="2" type="ORF">STYLEM_20210</name>
</gene>
<dbReference type="InParanoid" id="A0A078B963"/>
<feature type="region of interest" description="Disordered" evidence="1">
    <location>
        <begin position="572"/>
        <end position="596"/>
    </location>
</feature>
<feature type="compositionally biased region" description="Polar residues" evidence="1">
    <location>
        <begin position="233"/>
        <end position="243"/>
    </location>
</feature>
<protein>
    <submittedName>
        <fullName evidence="2">Uncharacterized protein</fullName>
    </submittedName>
</protein>
<reference evidence="2 3" key="1">
    <citation type="submission" date="2014-06" db="EMBL/GenBank/DDBJ databases">
        <authorList>
            <person name="Swart Estienne"/>
        </authorList>
    </citation>
    <scope>NUCLEOTIDE SEQUENCE [LARGE SCALE GENOMIC DNA]</scope>
    <source>
        <strain evidence="2 3">130c</strain>
    </source>
</reference>
<feature type="compositionally biased region" description="Basic residues" evidence="1">
    <location>
        <begin position="586"/>
        <end position="596"/>
    </location>
</feature>
<organism evidence="2 3">
    <name type="scientific">Stylonychia lemnae</name>
    <name type="common">Ciliate</name>
    <dbReference type="NCBI Taxonomy" id="5949"/>
    <lineage>
        <taxon>Eukaryota</taxon>
        <taxon>Sar</taxon>
        <taxon>Alveolata</taxon>
        <taxon>Ciliophora</taxon>
        <taxon>Intramacronucleata</taxon>
        <taxon>Spirotrichea</taxon>
        <taxon>Stichotrichia</taxon>
        <taxon>Sporadotrichida</taxon>
        <taxon>Oxytrichidae</taxon>
        <taxon>Stylonychinae</taxon>
        <taxon>Stylonychia</taxon>
    </lineage>
</organism>
<name>A0A078B963_STYLE</name>
<feature type="region of interest" description="Disordered" evidence="1">
    <location>
        <begin position="34"/>
        <end position="59"/>
    </location>
</feature>
<dbReference type="Proteomes" id="UP000039865">
    <property type="component" value="Unassembled WGS sequence"/>
</dbReference>
<keyword evidence="3" id="KW-1185">Reference proteome</keyword>
<evidence type="ECO:0000313" key="3">
    <source>
        <dbReference type="Proteomes" id="UP000039865"/>
    </source>
</evidence>
<feature type="region of interest" description="Disordered" evidence="1">
    <location>
        <begin position="529"/>
        <end position="560"/>
    </location>
</feature>
<evidence type="ECO:0000313" key="2">
    <source>
        <dbReference type="EMBL" id="CDW91060.1"/>
    </source>
</evidence>
<evidence type="ECO:0000256" key="1">
    <source>
        <dbReference type="SAM" id="MobiDB-lite"/>
    </source>
</evidence>